<keyword evidence="1" id="KW-0812">Transmembrane</keyword>
<dbReference type="RefSeq" id="XP_027333267.1">
    <property type="nucleotide sequence ID" value="XM_027477466.1"/>
</dbReference>
<reference evidence="2" key="1">
    <citation type="journal article" date="2019" name="Toxins">
        <title>Detection of Abrin-Like and Prepropulchellin-Like Toxin Genes and Transcripts Using Whole Genome Sequencing and Full-Length Transcript Sequencing of Abrus precatorius.</title>
        <authorList>
            <person name="Hovde B.T."/>
            <person name="Daligault H.E."/>
            <person name="Hanschen E.R."/>
            <person name="Kunde Y.A."/>
            <person name="Johnson M.B."/>
            <person name="Starkenburg S.R."/>
            <person name="Johnson S.L."/>
        </authorList>
    </citation>
    <scope>NUCLEOTIDE SEQUENCE [LARGE SCALE GENOMIC DNA]</scope>
</reference>
<keyword evidence="1" id="KW-1133">Transmembrane helix</keyword>
<dbReference type="GeneID" id="113848086"/>
<gene>
    <name evidence="3" type="primary">LOC113848086</name>
</gene>
<organism evidence="2 3">
    <name type="scientific">Abrus precatorius</name>
    <name type="common">Indian licorice</name>
    <name type="synonym">Glycine abrus</name>
    <dbReference type="NCBI Taxonomy" id="3816"/>
    <lineage>
        <taxon>Eukaryota</taxon>
        <taxon>Viridiplantae</taxon>
        <taxon>Streptophyta</taxon>
        <taxon>Embryophyta</taxon>
        <taxon>Tracheophyta</taxon>
        <taxon>Spermatophyta</taxon>
        <taxon>Magnoliopsida</taxon>
        <taxon>eudicotyledons</taxon>
        <taxon>Gunneridae</taxon>
        <taxon>Pentapetalae</taxon>
        <taxon>rosids</taxon>
        <taxon>fabids</taxon>
        <taxon>Fabales</taxon>
        <taxon>Fabaceae</taxon>
        <taxon>Papilionoideae</taxon>
        <taxon>50 kb inversion clade</taxon>
        <taxon>NPAAA clade</taxon>
        <taxon>indigoferoid/millettioid clade</taxon>
        <taxon>Abreae</taxon>
        <taxon>Abrus</taxon>
    </lineage>
</organism>
<evidence type="ECO:0000256" key="1">
    <source>
        <dbReference type="SAM" id="Phobius"/>
    </source>
</evidence>
<dbReference type="Proteomes" id="UP000694853">
    <property type="component" value="Unplaced"/>
</dbReference>
<sequence>MVDDDVPPADPKDWSMVVIHDDEKDAFVFPPINHENLQIPQHSSSSSPSSFSSSDSDLWTPSSSSSSFDSQISKGGDFVGWMSIGVQILRSKLLAAFSSFRNCAADRGTIWSFWVPAAALLMSCWVAVKKWKRRRRILTPNETRLINIIKEKDGKIAQLLHQIAQMNKLLIDRHKALAAKVVE</sequence>
<keyword evidence="1" id="KW-0472">Membrane</keyword>
<evidence type="ECO:0000313" key="3">
    <source>
        <dbReference type="RefSeq" id="XP_027333267.1"/>
    </source>
</evidence>
<keyword evidence="2" id="KW-1185">Reference proteome</keyword>
<dbReference type="PANTHER" id="PTHR37206">
    <property type="entry name" value="TRANSMEMBRANE PROTEIN"/>
    <property type="match status" value="1"/>
</dbReference>
<dbReference type="AlphaFoldDB" id="A0A8B8JP80"/>
<name>A0A8B8JP80_ABRPR</name>
<proteinExistence type="predicted"/>
<reference evidence="3" key="2">
    <citation type="submission" date="2025-08" db="UniProtKB">
        <authorList>
            <consortium name="RefSeq"/>
        </authorList>
    </citation>
    <scope>IDENTIFICATION</scope>
    <source>
        <tissue evidence="3">Young leaves</tissue>
    </source>
</reference>
<dbReference type="OrthoDB" id="1087988at2759"/>
<evidence type="ECO:0000313" key="2">
    <source>
        <dbReference type="Proteomes" id="UP000694853"/>
    </source>
</evidence>
<feature type="transmembrane region" description="Helical" evidence="1">
    <location>
        <begin position="110"/>
        <end position="128"/>
    </location>
</feature>
<accession>A0A8B8JP80</accession>
<protein>
    <submittedName>
        <fullName evidence="3">Uncharacterized protein LOC113848086</fullName>
    </submittedName>
</protein>
<dbReference type="KEGG" id="aprc:113848086"/>
<dbReference type="PANTHER" id="PTHR37206:SF1">
    <property type="entry name" value="TRANSMEMBRANE PROTEIN"/>
    <property type="match status" value="1"/>
</dbReference>